<sequence length="256" mass="29994">IGFNNVRIDLMYRFPDQTLDRLKDDLENFIQLDPDGISTYSLEIEGLPFMKKIPELPSDKLDKEMFYYIGEFLTKNGYIRYAQPDFSKPGKEDKYVLNSWKAPQQLMLGFGAGAHTHYFGGHIYVNVCSVKRYIEAIEDGYFPVILGQSLTKEDLMAKYMVLGVRCLYIDKIKFKKYFGIEILRKFNKQINELLKKGWLKDIGNYYEIADIGLWYIDNISKTFYSKANINERQPRGKKLSNYNNITLYKRIRAKGV</sequence>
<dbReference type="PANTHER" id="PTHR13932:SF5">
    <property type="entry name" value="RADICAL S-ADENOSYL METHIONINE DOMAIN-CONTAINING PROTEIN 1, MITOCHONDRIAL"/>
    <property type="match status" value="1"/>
</dbReference>
<dbReference type="PANTHER" id="PTHR13932">
    <property type="entry name" value="COPROPORPHYRINIGEN III OXIDASE"/>
    <property type="match status" value="1"/>
</dbReference>
<evidence type="ECO:0000259" key="1">
    <source>
        <dbReference type="Pfam" id="PF06969"/>
    </source>
</evidence>
<reference evidence="2" key="1">
    <citation type="journal article" date="2014" name="Front. Microbiol.">
        <title>High frequency of phylogenetically diverse reductive dehalogenase-homologous genes in deep subseafloor sedimentary metagenomes.</title>
        <authorList>
            <person name="Kawai M."/>
            <person name="Futagami T."/>
            <person name="Toyoda A."/>
            <person name="Takaki Y."/>
            <person name="Nishi S."/>
            <person name="Hori S."/>
            <person name="Arai W."/>
            <person name="Tsubouchi T."/>
            <person name="Morono Y."/>
            <person name="Uchiyama I."/>
            <person name="Ito T."/>
            <person name="Fujiyama A."/>
            <person name="Inagaki F."/>
            <person name="Takami H."/>
        </authorList>
    </citation>
    <scope>NUCLEOTIDE SEQUENCE</scope>
    <source>
        <strain evidence="2">Expedition CK06-06</strain>
    </source>
</reference>
<dbReference type="GO" id="GO:0006779">
    <property type="term" value="P:porphyrin-containing compound biosynthetic process"/>
    <property type="evidence" value="ECO:0007669"/>
    <property type="project" value="TreeGrafter"/>
</dbReference>
<protein>
    <recommendedName>
        <fullName evidence="1">HemN C-terminal domain-containing protein</fullName>
    </recommendedName>
</protein>
<feature type="non-terminal residue" evidence="2">
    <location>
        <position position="1"/>
    </location>
</feature>
<comment type="caution">
    <text evidence="2">The sequence shown here is derived from an EMBL/GenBank/DDBJ whole genome shotgun (WGS) entry which is preliminary data.</text>
</comment>
<dbReference type="GO" id="GO:0005737">
    <property type="term" value="C:cytoplasm"/>
    <property type="evidence" value="ECO:0007669"/>
    <property type="project" value="TreeGrafter"/>
</dbReference>
<gene>
    <name evidence="2" type="ORF">S06H3_14127</name>
</gene>
<feature type="domain" description="HemN C-terminal" evidence="1">
    <location>
        <begin position="150"/>
        <end position="207"/>
    </location>
</feature>
<dbReference type="SUPFAM" id="SSF102114">
    <property type="entry name" value="Radical SAM enzymes"/>
    <property type="match status" value="1"/>
</dbReference>
<proteinExistence type="predicted"/>
<dbReference type="Pfam" id="PF06969">
    <property type="entry name" value="HemN_C"/>
    <property type="match status" value="1"/>
</dbReference>
<accession>X1LFA0</accession>
<evidence type="ECO:0000313" key="2">
    <source>
        <dbReference type="EMBL" id="GAI17793.1"/>
    </source>
</evidence>
<dbReference type="AlphaFoldDB" id="X1LFA0"/>
<dbReference type="InterPro" id="IPR058240">
    <property type="entry name" value="rSAM_sf"/>
</dbReference>
<dbReference type="GO" id="GO:0051539">
    <property type="term" value="F:4 iron, 4 sulfur cluster binding"/>
    <property type="evidence" value="ECO:0007669"/>
    <property type="project" value="TreeGrafter"/>
</dbReference>
<dbReference type="InterPro" id="IPR034505">
    <property type="entry name" value="Coproporphyrinogen-III_oxidase"/>
</dbReference>
<name>X1LFA0_9ZZZZ</name>
<dbReference type="EMBL" id="BARV01006905">
    <property type="protein sequence ID" value="GAI17793.1"/>
    <property type="molecule type" value="Genomic_DNA"/>
</dbReference>
<dbReference type="InterPro" id="IPR010723">
    <property type="entry name" value="HemN_C"/>
</dbReference>
<organism evidence="2">
    <name type="scientific">marine sediment metagenome</name>
    <dbReference type="NCBI Taxonomy" id="412755"/>
    <lineage>
        <taxon>unclassified sequences</taxon>
        <taxon>metagenomes</taxon>
        <taxon>ecological metagenomes</taxon>
    </lineage>
</organism>